<dbReference type="InterPro" id="IPR036291">
    <property type="entry name" value="NAD(P)-bd_dom_sf"/>
</dbReference>
<evidence type="ECO:0000313" key="1">
    <source>
        <dbReference type="EMBL" id="KKM05087.1"/>
    </source>
</evidence>
<sequence>MRDWTGKTYWIIGASEGLGRAVAHQVSRAGATLVLSARSED</sequence>
<dbReference type="SUPFAM" id="SSF51735">
    <property type="entry name" value="NAD(P)-binding Rossmann-fold domains"/>
    <property type="match status" value="1"/>
</dbReference>
<name>A0A0F9HPA6_9ZZZZ</name>
<feature type="non-terminal residue" evidence="1">
    <location>
        <position position="41"/>
    </location>
</feature>
<dbReference type="AlphaFoldDB" id="A0A0F9HPA6"/>
<accession>A0A0F9HPA6</accession>
<comment type="caution">
    <text evidence="1">The sequence shown here is derived from an EMBL/GenBank/DDBJ whole genome shotgun (WGS) entry which is preliminary data.</text>
</comment>
<gene>
    <name evidence="1" type="ORF">LCGC14_1757690</name>
</gene>
<dbReference type="Gene3D" id="3.40.50.720">
    <property type="entry name" value="NAD(P)-binding Rossmann-like Domain"/>
    <property type="match status" value="1"/>
</dbReference>
<proteinExistence type="predicted"/>
<reference evidence="1" key="1">
    <citation type="journal article" date="2015" name="Nature">
        <title>Complex archaea that bridge the gap between prokaryotes and eukaryotes.</title>
        <authorList>
            <person name="Spang A."/>
            <person name="Saw J.H."/>
            <person name="Jorgensen S.L."/>
            <person name="Zaremba-Niedzwiedzka K."/>
            <person name="Martijn J."/>
            <person name="Lind A.E."/>
            <person name="van Eijk R."/>
            <person name="Schleper C."/>
            <person name="Guy L."/>
            <person name="Ettema T.J."/>
        </authorList>
    </citation>
    <scope>NUCLEOTIDE SEQUENCE</scope>
</reference>
<protein>
    <recommendedName>
        <fullName evidence="2">Short-chain dehydrogenase/reductase SDR</fullName>
    </recommendedName>
</protein>
<dbReference type="EMBL" id="LAZR01016304">
    <property type="protein sequence ID" value="KKM05087.1"/>
    <property type="molecule type" value="Genomic_DNA"/>
</dbReference>
<organism evidence="1">
    <name type="scientific">marine sediment metagenome</name>
    <dbReference type="NCBI Taxonomy" id="412755"/>
    <lineage>
        <taxon>unclassified sequences</taxon>
        <taxon>metagenomes</taxon>
        <taxon>ecological metagenomes</taxon>
    </lineage>
</organism>
<evidence type="ECO:0008006" key="2">
    <source>
        <dbReference type="Google" id="ProtNLM"/>
    </source>
</evidence>